<dbReference type="EMBL" id="CP036526">
    <property type="protein sequence ID" value="QDT10951.1"/>
    <property type="molecule type" value="Genomic_DNA"/>
</dbReference>
<evidence type="ECO:0000313" key="1">
    <source>
        <dbReference type="EMBL" id="QDT10951.1"/>
    </source>
</evidence>
<dbReference type="AlphaFoldDB" id="A0A517NV05"/>
<keyword evidence="2" id="KW-1185">Reference proteome</keyword>
<accession>A0A517NV05</accession>
<reference evidence="1 2" key="1">
    <citation type="submission" date="2019-02" db="EMBL/GenBank/DDBJ databases">
        <title>Deep-cultivation of Planctomycetes and their phenomic and genomic characterization uncovers novel biology.</title>
        <authorList>
            <person name="Wiegand S."/>
            <person name="Jogler M."/>
            <person name="Boedeker C."/>
            <person name="Pinto D."/>
            <person name="Vollmers J."/>
            <person name="Rivas-Marin E."/>
            <person name="Kohn T."/>
            <person name="Peeters S.H."/>
            <person name="Heuer A."/>
            <person name="Rast P."/>
            <person name="Oberbeckmann S."/>
            <person name="Bunk B."/>
            <person name="Jeske O."/>
            <person name="Meyerdierks A."/>
            <person name="Storesund J.E."/>
            <person name="Kallscheuer N."/>
            <person name="Luecker S."/>
            <person name="Lage O.M."/>
            <person name="Pohl T."/>
            <person name="Merkel B.J."/>
            <person name="Hornburger P."/>
            <person name="Mueller R.-W."/>
            <person name="Bruemmer F."/>
            <person name="Labrenz M."/>
            <person name="Spormann A.M."/>
            <person name="Op den Camp H."/>
            <person name="Overmann J."/>
            <person name="Amann R."/>
            <person name="Jetten M.S.M."/>
            <person name="Mascher T."/>
            <person name="Medema M.H."/>
            <person name="Devos D.P."/>
            <person name="Kaster A.-K."/>
            <person name="Ovreas L."/>
            <person name="Rohde M."/>
            <person name="Galperin M.Y."/>
            <person name="Jogler C."/>
        </authorList>
    </citation>
    <scope>NUCLEOTIDE SEQUENCE [LARGE SCALE GENOMIC DNA]</scope>
    <source>
        <strain evidence="1 2">K23_9</strain>
    </source>
</reference>
<protein>
    <submittedName>
        <fullName evidence="1">Uncharacterized protein</fullName>
    </submittedName>
</protein>
<organism evidence="1 2">
    <name type="scientific">Stieleria marina</name>
    <dbReference type="NCBI Taxonomy" id="1930275"/>
    <lineage>
        <taxon>Bacteria</taxon>
        <taxon>Pseudomonadati</taxon>
        <taxon>Planctomycetota</taxon>
        <taxon>Planctomycetia</taxon>
        <taxon>Pirellulales</taxon>
        <taxon>Pirellulaceae</taxon>
        <taxon>Stieleria</taxon>
    </lineage>
</organism>
<dbReference type="Proteomes" id="UP000319817">
    <property type="component" value="Chromosome"/>
</dbReference>
<sequence length="68" mass="7326">MTLTYETTIKTRVERTLCQLDYTAVPVTDHGDGRITLSCIDLEPGDVCIARAAAKCVAGVTAVTVKRN</sequence>
<proteinExistence type="predicted"/>
<dbReference type="RefSeq" id="WP_145418674.1">
    <property type="nucleotide sequence ID" value="NZ_CP036526.1"/>
</dbReference>
<name>A0A517NV05_9BACT</name>
<gene>
    <name evidence="1" type="ORF">K239x_29440</name>
</gene>
<evidence type="ECO:0000313" key="2">
    <source>
        <dbReference type="Proteomes" id="UP000319817"/>
    </source>
</evidence>